<evidence type="ECO:0000313" key="11">
    <source>
        <dbReference type="Proteomes" id="UP000014408"/>
    </source>
</evidence>
<evidence type="ECO:0000313" key="10">
    <source>
        <dbReference type="EMBL" id="EPD68319.1"/>
    </source>
</evidence>
<dbReference type="InterPro" id="IPR050539">
    <property type="entry name" value="ThrE_Dicarb/AminoAcid_Exp"/>
</dbReference>
<feature type="transmembrane region" description="Helical" evidence="7">
    <location>
        <begin position="171"/>
        <end position="195"/>
    </location>
</feature>
<feature type="transmembrane region" description="Helical" evidence="7">
    <location>
        <begin position="207"/>
        <end position="227"/>
    </location>
</feature>
<keyword evidence="3 7" id="KW-0812">Transmembrane</keyword>
<evidence type="ECO:0000256" key="3">
    <source>
        <dbReference type="ARBA" id="ARBA00022692"/>
    </source>
</evidence>
<reference evidence="10 11" key="1">
    <citation type="submission" date="2013-05" db="EMBL/GenBank/DDBJ databases">
        <title>The Genome Sequence of Corynebacterium pyruviciproducens 1773O (ATCC BAA-1742).</title>
        <authorList>
            <consortium name="The Broad Institute Genomics Platform"/>
            <person name="Earl A."/>
            <person name="Ward D."/>
            <person name="Feldgarden M."/>
            <person name="Gevers D."/>
            <person name="Tong J."/>
            <person name="Walker B."/>
            <person name="Young S."/>
            <person name="Zeng Q."/>
            <person name="Gargeya S."/>
            <person name="Fitzgerald M."/>
            <person name="Haas B."/>
            <person name="Abouelleil A."/>
            <person name="Allen A.W."/>
            <person name="Alvarado L."/>
            <person name="Arachchi H.M."/>
            <person name="Berlin A.M."/>
            <person name="Chapman S.B."/>
            <person name="Gainer-Dewar J."/>
            <person name="Goldberg J."/>
            <person name="Griggs A."/>
            <person name="Gujja S."/>
            <person name="Hansen M."/>
            <person name="Howarth C."/>
            <person name="Imamovic A."/>
            <person name="Ireland A."/>
            <person name="Larimer J."/>
            <person name="McCowan C."/>
            <person name="Murphy C."/>
            <person name="Pearson M."/>
            <person name="Poon T.W."/>
            <person name="Priest M."/>
            <person name="Roberts A."/>
            <person name="Saif S."/>
            <person name="Shea T."/>
            <person name="Sisk P."/>
            <person name="Sykes S."/>
            <person name="Wortman J."/>
            <person name="Nusbaum C."/>
            <person name="Birren B."/>
        </authorList>
    </citation>
    <scope>NUCLEOTIDE SEQUENCE [LARGE SCALE GENOMIC DNA]</scope>
    <source>
        <strain evidence="10 11">ATCC BAA-1742</strain>
    </source>
</reference>
<feature type="transmembrane region" description="Helical" evidence="7">
    <location>
        <begin position="239"/>
        <end position="261"/>
    </location>
</feature>
<gene>
    <name evidence="10" type="ORF">HMPREF1219_01966</name>
</gene>
<feature type="transmembrane region" description="Helical" evidence="7">
    <location>
        <begin position="143"/>
        <end position="159"/>
    </location>
</feature>
<evidence type="ECO:0008006" key="12">
    <source>
        <dbReference type="Google" id="ProtNLM"/>
    </source>
</evidence>
<proteinExistence type="inferred from homology"/>
<feature type="domain" description="Threonine/serine exporter-like N-terminal" evidence="8">
    <location>
        <begin position="15"/>
        <end position="256"/>
    </location>
</feature>
<keyword evidence="5 7" id="KW-0472">Membrane</keyword>
<organism evidence="10 11">
    <name type="scientific">Corynebacterium pyruviciproducens ATCC BAA-1742</name>
    <dbReference type="NCBI Taxonomy" id="1125779"/>
    <lineage>
        <taxon>Bacteria</taxon>
        <taxon>Bacillati</taxon>
        <taxon>Actinomycetota</taxon>
        <taxon>Actinomycetes</taxon>
        <taxon>Mycobacteriales</taxon>
        <taxon>Corynebacteriaceae</taxon>
        <taxon>Corynebacterium</taxon>
    </lineage>
</organism>
<dbReference type="Pfam" id="PF12821">
    <property type="entry name" value="ThrE_2"/>
    <property type="match status" value="1"/>
</dbReference>
<dbReference type="GO" id="GO:0005886">
    <property type="term" value="C:plasma membrane"/>
    <property type="evidence" value="ECO:0007669"/>
    <property type="project" value="UniProtKB-SubCell"/>
</dbReference>
<accession>S2ZWA5</accession>
<name>S2ZWA5_9CORY</name>
<protein>
    <recommendedName>
        <fullName evidence="12">Threonine/serine exporter-like N-terminal domain-containing protein</fullName>
    </recommendedName>
</protein>
<feature type="transmembrane region" description="Helical" evidence="7">
    <location>
        <begin position="119"/>
        <end position="137"/>
    </location>
</feature>
<dbReference type="PATRIC" id="fig|1125779.3.peg.1913"/>
<keyword evidence="2" id="KW-1003">Cell membrane</keyword>
<evidence type="ECO:0000259" key="8">
    <source>
        <dbReference type="Pfam" id="PF06738"/>
    </source>
</evidence>
<evidence type="ECO:0000256" key="6">
    <source>
        <dbReference type="ARBA" id="ARBA00034125"/>
    </source>
</evidence>
<comment type="caution">
    <text evidence="10">The sequence shown here is derived from an EMBL/GenBank/DDBJ whole genome shotgun (WGS) entry which is preliminary data.</text>
</comment>
<dbReference type="AlphaFoldDB" id="S2ZWA5"/>
<feature type="transmembrane region" description="Helical" evidence="7">
    <location>
        <begin position="357"/>
        <end position="377"/>
    </location>
</feature>
<evidence type="ECO:0000256" key="4">
    <source>
        <dbReference type="ARBA" id="ARBA00022989"/>
    </source>
</evidence>
<dbReference type="RefSeq" id="WP_016458703.1">
    <property type="nucleotide sequence ID" value="NZ_KE150447.1"/>
</dbReference>
<dbReference type="Pfam" id="PF06738">
    <property type="entry name" value="ThrE"/>
    <property type="match status" value="1"/>
</dbReference>
<dbReference type="InterPro" id="IPR010619">
    <property type="entry name" value="ThrE-like_N"/>
</dbReference>
<dbReference type="PANTHER" id="PTHR34390">
    <property type="entry name" value="UPF0442 PROTEIN YJJB-RELATED"/>
    <property type="match status" value="1"/>
</dbReference>
<feature type="transmembrane region" description="Helical" evidence="7">
    <location>
        <begin position="276"/>
        <end position="295"/>
    </location>
</feature>
<evidence type="ECO:0000256" key="5">
    <source>
        <dbReference type="ARBA" id="ARBA00023136"/>
    </source>
</evidence>
<evidence type="ECO:0000256" key="1">
    <source>
        <dbReference type="ARBA" id="ARBA00004651"/>
    </source>
</evidence>
<feature type="transmembrane region" description="Helical" evidence="7">
    <location>
        <begin position="15"/>
        <end position="34"/>
    </location>
</feature>
<keyword evidence="4 7" id="KW-1133">Transmembrane helix</keyword>
<dbReference type="eggNOG" id="COG2966">
    <property type="taxonomic scope" value="Bacteria"/>
</dbReference>
<dbReference type="InterPro" id="IPR024528">
    <property type="entry name" value="ThrE_2"/>
</dbReference>
<dbReference type="STRING" id="1125779.HMPREF1219_01966"/>
<dbReference type="EMBL" id="ATBY01000016">
    <property type="protein sequence ID" value="EPD68319.1"/>
    <property type="molecule type" value="Genomic_DNA"/>
</dbReference>
<dbReference type="HOGENOM" id="CLU_027127_0_1_11"/>
<keyword evidence="11" id="KW-1185">Reference proteome</keyword>
<comment type="similarity">
    <text evidence="6">Belongs to the ThrE exporter (TC 2.A.79) family.</text>
</comment>
<feature type="domain" description="Threonine/Serine exporter ThrE" evidence="9">
    <location>
        <begin position="282"/>
        <end position="406"/>
    </location>
</feature>
<comment type="subcellular location">
    <subcellularLocation>
        <location evidence="1">Cell membrane</location>
        <topology evidence="1">Multi-pass membrane protein</topology>
    </subcellularLocation>
</comment>
<dbReference type="Proteomes" id="UP000014408">
    <property type="component" value="Unassembled WGS sequence"/>
</dbReference>
<dbReference type="GO" id="GO:0015744">
    <property type="term" value="P:succinate transport"/>
    <property type="evidence" value="ECO:0007669"/>
    <property type="project" value="TreeGrafter"/>
</dbReference>
<feature type="transmembrane region" description="Helical" evidence="7">
    <location>
        <begin position="383"/>
        <end position="405"/>
    </location>
</feature>
<dbReference type="eggNOG" id="COG3610">
    <property type="taxonomic scope" value="Bacteria"/>
</dbReference>
<evidence type="ECO:0000259" key="9">
    <source>
        <dbReference type="Pfam" id="PF12821"/>
    </source>
</evidence>
<evidence type="ECO:0000256" key="2">
    <source>
        <dbReference type="ARBA" id="ARBA00022475"/>
    </source>
</evidence>
<sequence length="430" mass="44932">MTGSDQHRMGVEADAVLRLGMLYMGAGTGGYRVIRGMKRAGRALGFDRLDANIAVTTITCTFHKGAEFRTVVASQDSPGVDASRIEALETLTHTIRHRITAEWLNARLDEIETGVVKRWSLPLLVVAAGLACASFAVLNHFSLVDALVVAVSAAAGQFVRGSLARKKARQLASVSAGAVTACLTFWVVIQLLGLAGVVSAQAAAPGFVASVLFVVPGFPLFSAMIDLSRFDFAAGISRLFYAVTLIAAATLSVALVSWVTGLEPPTHVPQVGDPRFFIRAGFASFIGISGFALLFNSSRRMVLIAATTGTVGNLARLALIYAGATAYAGAFVGGLTIGLLGWVAAKKARIPRTTTTIPAAVIMIPGPSMFASIYALNVGDMQLGVTAAATAVLTVLSIGTGMVVARMLTDRAWLYGQHIDLDAPLPPPAS</sequence>
<dbReference type="PANTHER" id="PTHR34390:SF2">
    <property type="entry name" value="SUCCINATE TRANSPORTER SUBUNIT YJJP-RELATED"/>
    <property type="match status" value="1"/>
</dbReference>
<feature type="transmembrane region" description="Helical" evidence="7">
    <location>
        <begin position="327"/>
        <end position="345"/>
    </location>
</feature>
<dbReference type="GO" id="GO:0022857">
    <property type="term" value="F:transmembrane transporter activity"/>
    <property type="evidence" value="ECO:0007669"/>
    <property type="project" value="InterPro"/>
</dbReference>
<evidence type="ECO:0000256" key="7">
    <source>
        <dbReference type="SAM" id="Phobius"/>
    </source>
</evidence>